<reference evidence="1" key="1">
    <citation type="submission" date="2020-04" db="EMBL/GenBank/DDBJ databases">
        <authorList>
            <person name="Chiriac C."/>
            <person name="Salcher M."/>
            <person name="Ghai R."/>
            <person name="Kavagutti S V."/>
        </authorList>
    </citation>
    <scope>NUCLEOTIDE SEQUENCE</scope>
</reference>
<name>A0A6J5MAH7_9CAUD</name>
<sequence>MAKLKIVRTDGSVLEGEITPAVEYSFEQYAKKGFHKAFRDEEKQSDVYWLAWEVTRRAGESVKPFGIEFIETLKSVSVEDSDPLA</sequence>
<accession>A0A6J5MAH7</accession>
<organism evidence="1">
    <name type="scientific">uncultured Caudovirales phage</name>
    <dbReference type="NCBI Taxonomy" id="2100421"/>
    <lineage>
        <taxon>Viruses</taxon>
        <taxon>Duplodnaviria</taxon>
        <taxon>Heunggongvirae</taxon>
        <taxon>Uroviricota</taxon>
        <taxon>Caudoviricetes</taxon>
        <taxon>Peduoviridae</taxon>
        <taxon>Maltschvirus</taxon>
        <taxon>Maltschvirus maltsch</taxon>
    </lineage>
</organism>
<protein>
    <submittedName>
        <fullName evidence="1">Uncharacterized protein</fullName>
    </submittedName>
</protein>
<dbReference type="EMBL" id="LR796407">
    <property type="protein sequence ID" value="CAB4142170.1"/>
    <property type="molecule type" value="Genomic_DNA"/>
</dbReference>
<evidence type="ECO:0000313" key="1">
    <source>
        <dbReference type="EMBL" id="CAB4142170.1"/>
    </source>
</evidence>
<gene>
    <name evidence="1" type="ORF">UFOVP439_3</name>
</gene>
<proteinExistence type="predicted"/>